<evidence type="ECO:0000256" key="1">
    <source>
        <dbReference type="SAM" id="SignalP"/>
    </source>
</evidence>
<comment type="caution">
    <text evidence="2">The sequence shown here is derived from an EMBL/GenBank/DDBJ whole genome shotgun (WGS) entry which is preliminary data.</text>
</comment>
<evidence type="ECO:0000313" key="3">
    <source>
        <dbReference type="Proteomes" id="UP000248553"/>
    </source>
</evidence>
<dbReference type="AlphaFoldDB" id="A0A328BEY3"/>
<keyword evidence="3" id="KW-1185">Reference proteome</keyword>
<sequence length="166" mass="18773">MRYLPIVICTVLTACGLRSAGPTDTIPYTDTQLASIGQARDTLLACDATIHAKAPDIRLGYFRVPYLAFRNCAFDGRYDSAAQCNPSEYLGEMRYKRMLTAIDTLSKLRIIGAWYADYAPDSSDLVLIIDTNYRNYGDGRYLSTHTRTGFDLQDKRGKFLYLRDQL</sequence>
<accession>A0A328BEY3</accession>
<dbReference type="EMBL" id="QHKM01000004">
    <property type="protein sequence ID" value="RAK65990.1"/>
    <property type="molecule type" value="Genomic_DNA"/>
</dbReference>
<name>A0A328BEY3_9BACT</name>
<reference evidence="3" key="1">
    <citation type="submission" date="2018-05" db="EMBL/GenBank/DDBJ databases">
        <authorList>
            <person name="Nie L."/>
        </authorList>
    </citation>
    <scope>NUCLEOTIDE SEQUENCE [LARGE SCALE GENOMIC DNA]</scope>
    <source>
        <strain evidence="3">NL</strain>
    </source>
</reference>
<proteinExistence type="predicted"/>
<feature type="chain" id="PRO_5016289569" description="Lipoprotein" evidence="1">
    <location>
        <begin position="21"/>
        <end position="166"/>
    </location>
</feature>
<organism evidence="2 3">
    <name type="scientific">Hymenobacter edaphi</name>
    <dbReference type="NCBI Taxonomy" id="2211146"/>
    <lineage>
        <taxon>Bacteria</taxon>
        <taxon>Pseudomonadati</taxon>
        <taxon>Bacteroidota</taxon>
        <taxon>Cytophagia</taxon>
        <taxon>Cytophagales</taxon>
        <taxon>Hymenobacteraceae</taxon>
        <taxon>Hymenobacter</taxon>
    </lineage>
</organism>
<gene>
    <name evidence="2" type="ORF">DLM85_14885</name>
</gene>
<evidence type="ECO:0008006" key="4">
    <source>
        <dbReference type="Google" id="ProtNLM"/>
    </source>
</evidence>
<feature type="signal peptide" evidence="1">
    <location>
        <begin position="1"/>
        <end position="20"/>
    </location>
</feature>
<protein>
    <recommendedName>
        <fullName evidence="4">Lipoprotein</fullName>
    </recommendedName>
</protein>
<keyword evidence="1" id="KW-0732">Signal</keyword>
<evidence type="ECO:0000313" key="2">
    <source>
        <dbReference type="EMBL" id="RAK65990.1"/>
    </source>
</evidence>
<dbReference type="Proteomes" id="UP000248553">
    <property type="component" value="Unassembled WGS sequence"/>
</dbReference>
<dbReference type="PROSITE" id="PS51257">
    <property type="entry name" value="PROKAR_LIPOPROTEIN"/>
    <property type="match status" value="1"/>
</dbReference>